<feature type="binding site" evidence="3">
    <location>
        <position position="185"/>
    </location>
    <ligand>
        <name>D-glyceraldehyde 3-phosphate</name>
        <dbReference type="ChEBI" id="CHEBI:59776"/>
    </ligand>
</feature>
<reference evidence="8 9" key="1">
    <citation type="submission" date="2017-09" db="EMBL/GenBank/DDBJ databases">
        <title>Depth-based differentiation of microbial function through sediment-hosted aquifers and enrichment of novel symbionts in the deep terrestrial subsurface.</title>
        <authorList>
            <person name="Probst A.J."/>
            <person name="Ladd B."/>
            <person name="Jarett J.K."/>
            <person name="Geller-Mcgrath D.E."/>
            <person name="Sieber C.M."/>
            <person name="Emerson J.B."/>
            <person name="Anantharaman K."/>
            <person name="Thomas B.C."/>
            <person name="Malmstrom R."/>
            <person name="Stieglmeier M."/>
            <person name="Klingl A."/>
            <person name="Woyke T."/>
            <person name="Ryan C.M."/>
            <person name="Banfield J.F."/>
        </authorList>
    </citation>
    <scope>NUCLEOTIDE SEQUENCE [LARGE SCALE GENOMIC DNA]</scope>
    <source>
        <strain evidence="8">CG22_combo_CG10-13_8_21_14_all_36_13</strain>
    </source>
</reference>
<comment type="caution">
    <text evidence="8">The sequence shown here is derived from an EMBL/GenBank/DDBJ whole genome shotgun (WGS) entry which is preliminary data.</text>
</comment>
<name>A0A2H0DYM1_9BACT</name>
<evidence type="ECO:0000313" key="9">
    <source>
        <dbReference type="Proteomes" id="UP000231143"/>
    </source>
</evidence>
<dbReference type="SUPFAM" id="SSF55347">
    <property type="entry name" value="Glyceraldehyde-3-phosphate dehydrogenase-like, C-terminal domain"/>
    <property type="match status" value="1"/>
</dbReference>
<feature type="site" description="Activates thiol group during catalysis" evidence="5">
    <location>
        <position position="182"/>
    </location>
</feature>
<keyword evidence="1" id="KW-0560">Oxidoreductase</keyword>
<evidence type="ECO:0000256" key="1">
    <source>
        <dbReference type="ARBA" id="ARBA00023002"/>
    </source>
</evidence>
<dbReference type="InterPro" id="IPR020828">
    <property type="entry name" value="GlycerAld_3-P_DH_NAD(P)-bd"/>
</dbReference>
<gene>
    <name evidence="8" type="ORF">COW81_00955</name>
</gene>
<protein>
    <submittedName>
        <fullName evidence="8">Type I glyceraldehyde-3-phosphate dehydrogenase</fullName>
    </submittedName>
</protein>
<dbReference type="AlphaFoldDB" id="A0A2H0DYM1"/>
<evidence type="ECO:0000256" key="4">
    <source>
        <dbReference type="PIRSR" id="PIRSR000149-3"/>
    </source>
</evidence>
<feature type="binding site" evidence="3">
    <location>
        <begin position="154"/>
        <end position="156"/>
    </location>
    <ligand>
        <name>D-glyceraldehyde 3-phosphate</name>
        <dbReference type="ChEBI" id="CHEBI:59776"/>
    </ligand>
</feature>
<dbReference type="InterPro" id="IPR036291">
    <property type="entry name" value="NAD(P)-bd_dom_sf"/>
</dbReference>
<dbReference type="GO" id="GO:0016620">
    <property type="term" value="F:oxidoreductase activity, acting on the aldehyde or oxo group of donors, NAD or NADP as acceptor"/>
    <property type="evidence" value="ECO:0007669"/>
    <property type="project" value="InterPro"/>
</dbReference>
<feature type="binding site" evidence="4">
    <location>
        <begin position="11"/>
        <end position="12"/>
    </location>
    <ligand>
        <name>NAD(+)</name>
        <dbReference type="ChEBI" id="CHEBI:57540"/>
    </ligand>
</feature>
<feature type="binding site" evidence="3">
    <location>
        <position position="236"/>
    </location>
    <ligand>
        <name>D-glyceraldehyde 3-phosphate</name>
        <dbReference type="ChEBI" id="CHEBI:59776"/>
    </ligand>
</feature>
<proteinExistence type="inferred from homology"/>
<dbReference type="Proteomes" id="UP000231143">
    <property type="component" value="Unassembled WGS sequence"/>
</dbReference>
<evidence type="ECO:0000313" key="8">
    <source>
        <dbReference type="EMBL" id="PIP87272.1"/>
    </source>
</evidence>
<dbReference type="Gene3D" id="3.40.50.720">
    <property type="entry name" value="NAD(P)-binding Rossmann-like Domain"/>
    <property type="match status" value="1"/>
</dbReference>
<feature type="binding site" evidence="4">
    <location>
        <position position="33"/>
    </location>
    <ligand>
        <name>NAD(+)</name>
        <dbReference type="ChEBI" id="CHEBI:57540"/>
    </ligand>
</feature>
<dbReference type="FunFam" id="3.40.50.720:FF:000001">
    <property type="entry name" value="Glyceraldehyde-3-phosphate dehydrogenase"/>
    <property type="match status" value="1"/>
</dbReference>
<dbReference type="GO" id="GO:0051287">
    <property type="term" value="F:NAD binding"/>
    <property type="evidence" value="ECO:0007669"/>
    <property type="project" value="InterPro"/>
</dbReference>
<evidence type="ECO:0000256" key="2">
    <source>
        <dbReference type="PIRSR" id="PIRSR000149-1"/>
    </source>
</evidence>
<dbReference type="PRINTS" id="PR00078">
    <property type="entry name" value="G3PDHDRGNASE"/>
</dbReference>
<dbReference type="EMBL" id="PCTT01000013">
    <property type="protein sequence ID" value="PIP87272.1"/>
    <property type="molecule type" value="Genomic_DNA"/>
</dbReference>
<evidence type="ECO:0000259" key="7">
    <source>
        <dbReference type="SMART" id="SM00846"/>
    </source>
</evidence>
<sequence length="338" mass="36385">MVKVAINGFGRIGRAFLRLAIENRDIEIVAINDLADLENLAYLLRHDSAYGSFSHNVEVRGDKMVVGGKEIKFLSEREPANLPWSDLNIDVVVESTGFFADYEKANAHIEAGAKKVVISSPVKDAPDGGVPGATVLMGVNSDRLATCDVSANASCTTNAASPVVSIMEEALDIKKAILNTIHAVTATQGLVDGPSAKDFRKNRSGIVNIIPTTTGAAEATTKAVKGIEFFDGISVRVPVLVGSLVDITFISGRDTSVEEVNDIFRKASKEERWRGIFTVSEEPLVSSDIVGNTHASIIDLQMTKVVGGNLVKVLVWYDNEMGYTNTLVRHVLETAKNI</sequence>
<feature type="active site" description="Nucleophile" evidence="2">
    <location>
        <position position="155"/>
    </location>
</feature>
<accession>A0A2H0DYM1</accession>
<evidence type="ECO:0000256" key="3">
    <source>
        <dbReference type="PIRSR" id="PIRSR000149-2"/>
    </source>
</evidence>
<feature type="domain" description="Glyceraldehyde 3-phosphate dehydrogenase NAD(P) binding" evidence="7">
    <location>
        <begin position="2"/>
        <end position="155"/>
    </location>
</feature>
<dbReference type="Pfam" id="PF00044">
    <property type="entry name" value="Gp_dh_N"/>
    <property type="match status" value="1"/>
</dbReference>
<dbReference type="SUPFAM" id="SSF51735">
    <property type="entry name" value="NAD(P)-binding Rossmann-fold domains"/>
    <property type="match status" value="1"/>
</dbReference>
<evidence type="ECO:0000256" key="6">
    <source>
        <dbReference type="RuleBase" id="RU000397"/>
    </source>
</evidence>
<evidence type="ECO:0000256" key="5">
    <source>
        <dbReference type="PIRSR" id="PIRSR000149-4"/>
    </source>
</evidence>
<comment type="similarity">
    <text evidence="6">Belongs to the glyceraldehyde-3-phosphate dehydrogenase family.</text>
</comment>
<dbReference type="PANTHER" id="PTHR43148">
    <property type="entry name" value="GLYCERALDEHYDE-3-PHOSPHATE DEHYDROGENASE 2"/>
    <property type="match status" value="1"/>
</dbReference>
<feature type="binding site" evidence="3">
    <location>
        <begin position="214"/>
        <end position="215"/>
    </location>
    <ligand>
        <name>D-glyceraldehyde 3-phosphate</name>
        <dbReference type="ChEBI" id="CHEBI:59776"/>
    </ligand>
</feature>
<organism evidence="8 9">
    <name type="scientific">Candidatus Campbellbacteria bacterium CG22_combo_CG10-13_8_21_14_all_36_13</name>
    <dbReference type="NCBI Taxonomy" id="1974529"/>
    <lineage>
        <taxon>Bacteria</taxon>
        <taxon>Candidatus Campbelliibacteriota</taxon>
    </lineage>
</organism>
<keyword evidence="4" id="KW-0547">Nucleotide-binding</keyword>
<feature type="binding site" evidence="4">
    <location>
        <position position="119"/>
    </location>
    <ligand>
        <name>NAD(+)</name>
        <dbReference type="ChEBI" id="CHEBI:57540"/>
    </ligand>
</feature>
<dbReference type="InterPro" id="IPR020829">
    <property type="entry name" value="GlycerAld_3-P_DH_cat"/>
</dbReference>
<dbReference type="Pfam" id="PF02800">
    <property type="entry name" value="Gp_dh_C"/>
    <property type="match status" value="1"/>
</dbReference>
<dbReference type="Gene3D" id="3.30.360.10">
    <property type="entry name" value="Dihydrodipicolinate Reductase, domain 2"/>
    <property type="match status" value="1"/>
</dbReference>
<keyword evidence="4" id="KW-0520">NAD</keyword>
<feature type="binding site" evidence="4">
    <location>
        <position position="319"/>
    </location>
    <ligand>
        <name>NAD(+)</name>
        <dbReference type="ChEBI" id="CHEBI:57540"/>
    </ligand>
</feature>
<dbReference type="InterPro" id="IPR020831">
    <property type="entry name" value="GlycerAld/Erythrose_P_DH"/>
</dbReference>
<dbReference type="PIRSF" id="PIRSF000149">
    <property type="entry name" value="GAP_DH"/>
    <property type="match status" value="1"/>
</dbReference>
<dbReference type="SMART" id="SM00846">
    <property type="entry name" value="Gp_dh_N"/>
    <property type="match status" value="1"/>
</dbReference>
<dbReference type="CDD" id="cd05214">
    <property type="entry name" value="GAPDH_I_N"/>
    <property type="match status" value="1"/>
</dbReference>
<feature type="binding site" evidence="4">
    <location>
        <position position="77"/>
    </location>
    <ligand>
        <name>NAD(+)</name>
        <dbReference type="ChEBI" id="CHEBI:57540"/>
    </ligand>
</feature>